<protein>
    <submittedName>
        <fullName evidence="2">Uncharacterized protein</fullName>
    </submittedName>
</protein>
<evidence type="ECO:0000313" key="3">
    <source>
        <dbReference type="Proteomes" id="UP000029629"/>
    </source>
</evidence>
<comment type="caution">
    <text evidence="2">The sequence shown here is derived from an EMBL/GenBank/DDBJ whole genome shotgun (WGS) entry which is preliminary data.</text>
</comment>
<evidence type="ECO:0000256" key="1">
    <source>
        <dbReference type="SAM" id="Phobius"/>
    </source>
</evidence>
<name>A0A095Z703_9BURK</name>
<evidence type="ECO:0000313" key="2">
    <source>
        <dbReference type="EMBL" id="KGF30500.1"/>
    </source>
</evidence>
<dbReference type="Proteomes" id="UP000029629">
    <property type="component" value="Unassembled WGS sequence"/>
</dbReference>
<dbReference type="OrthoDB" id="8942901at2"/>
<reference evidence="2 3" key="1">
    <citation type="submission" date="2014-07" db="EMBL/GenBank/DDBJ databases">
        <authorList>
            <person name="McCorrison J."/>
            <person name="Sanka R."/>
            <person name="Torralba M."/>
            <person name="Gillis M."/>
            <person name="Haft D.H."/>
            <person name="Methe B."/>
            <person name="Sutton G."/>
            <person name="Nelson K.E."/>
        </authorList>
    </citation>
    <scope>NUCLEOTIDE SEQUENCE [LARGE SCALE GENOMIC DNA]</scope>
    <source>
        <strain evidence="2 3">DNF00040</strain>
    </source>
</reference>
<dbReference type="AlphaFoldDB" id="A0A095Z703"/>
<keyword evidence="1" id="KW-0812">Transmembrane</keyword>
<keyword evidence="3" id="KW-1185">Reference proteome</keyword>
<proteinExistence type="predicted"/>
<dbReference type="Pfam" id="PF24027">
    <property type="entry name" value="DUF7338"/>
    <property type="match status" value="1"/>
</dbReference>
<dbReference type="EMBL" id="JRNI01000024">
    <property type="protein sequence ID" value="KGF30500.1"/>
    <property type="molecule type" value="Genomic_DNA"/>
</dbReference>
<dbReference type="RefSeq" id="WP_036559337.1">
    <property type="nucleotide sequence ID" value="NZ_JRNI01000024.1"/>
</dbReference>
<dbReference type="InterPro" id="IPR055762">
    <property type="entry name" value="DUF7338"/>
</dbReference>
<feature type="transmembrane region" description="Helical" evidence="1">
    <location>
        <begin position="6"/>
        <end position="31"/>
    </location>
</feature>
<organism evidence="2 3">
    <name type="scientific">Oligella urethralis DNF00040</name>
    <dbReference type="NCBI Taxonomy" id="1401065"/>
    <lineage>
        <taxon>Bacteria</taxon>
        <taxon>Pseudomonadati</taxon>
        <taxon>Pseudomonadota</taxon>
        <taxon>Betaproteobacteria</taxon>
        <taxon>Burkholderiales</taxon>
        <taxon>Alcaligenaceae</taxon>
        <taxon>Oligella</taxon>
    </lineage>
</organism>
<keyword evidence="1" id="KW-0472">Membrane</keyword>
<accession>A0A095Z703</accession>
<keyword evidence="1" id="KW-1133">Transmembrane helix</keyword>
<sequence>MLKSIFIWAIFSLVVIIAKILAIILAPLGCLSTKKVGGRHYAHWWFKWAVTHDAPLDAGYIDGYFTYPRNRFERYWAMVRWVWRNPAYQIAHWVGYDQTGMIVKKHQDQGHLWDTGIPNFSFWTAVNSKGLIGFMLQWQFYFYKNRCLEVYLGWKLHRKDPDLRRMLVTRVTPFKKYP</sequence>
<gene>
    <name evidence="2" type="ORF">HMPREF2130_06730</name>
</gene>